<dbReference type="PROSITE" id="PS50405">
    <property type="entry name" value="GST_CTER"/>
    <property type="match status" value="1"/>
</dbReference>
<evidence type="ECO:0000259" key="1">
    <source>
        <dbReference type="PROSITE" id="PS50405"/>
    </source>
</evidence>
<dbReference type="PANTHER" id="PTHR23227">
    <property type="entry name" value="BUCENTAUR RELATED"/>
    <property type="match status" value="1"/>
</dbReference>
<dbReference type="AlphaFoldDB" id="A0A3P8CU86"/>
<dbReference type="Gene3D" id="1.20.1050.10">
    <property type="match status" value="1"/>
</dbReference>
<keyword evidence="3" id="KW-1185">Reference proteome</keyword>
<dbReference type="OrthoDB" id="5863617at2759"/>
<dbReference type="Pfam" id="PF14497">
    <property type="entry name" value="GST_C_3"/>
    <property type="match status" value="1"/>
</dbReference>
<dbReference type="WBParaSite" id="HPBE_0002091001-mRNA-1">
    <property type="protein sequence ID" value="HPBE_0002091001-mRNA-1"/>
    <property type="gene ID" value="HPBE_0002091001"/>
</dbReference>
<dbReference type="InterPro" id="IPR004046">
    <property type="entry name" value="GST_C"/>
</dbReference>
<dbReference type="InterPro" id="IPR027124">
    <property type="entry name" value="Swc5/CFDP1/2"/>
</dbReference>
<dbReference type="InterPro" id="IPR036691">
    <property type="entry name" value="Endo/exonu/phosph_ase_sf"/>
</dbReference>
<evidence type="ECO:0000313" key="2">
    <source>
        <dbReference type="EMBL" id="VDP22435.1"/>
    </source>
</evidence>
<dbReference type="EMBL" id="UZAH01032541">
    <property type="protein sequence ID" value="VDP22435.1"/>
    <property type="molecule type" value="Genomic_DNA"/>
</dbReference>
<feature type="domain" description="GST C-terminal" evidence="1">
    <location>
        <begin position="126"/>
        <end position="261"/>
    </location>
</feature>
<evidence type="ECO:0000313" key="3">
    <source>
        <dbReference type="Proteomes" id="UP000050761"/>
    </source>
</evidence>
<proteinExistence type="predicted"/>
<dbReference type="Gene3D" id="3.60.10.10">
    <property type="entry name" value="Endonuclease/exonuclease/phosphatase"/>
    <property type="match status" value="1"/>
</dbReference>
<sequence>MHKRPQVRLPTPSRHALENCKNGNGSFVRPRLGRYWTITSAYAPQPGCSKQDKDDFYLSLEEAIRSVPEGDYLSMAADMNGHVGSGRRGVERVHGGKGIGLINPDGERILDLAISHDLAICSTFFAKRESQKVTYASGGRSTEVDDILVRRPALKTVRDVKVIPGEDVSQKTRTEPWTLKGKLYRTVVRFAILYGSECWALGYLVGDSPTWADLYLAEFAELANKVPSLYDGFPEVKEHSEKVRSIPTLKKWLGTRPQTSL</sequence>
<evidence type="ECO:0000313" key="4">
    <source>
        <dbReference type="WBParaSite" id="HPBE_0002091001-mRNA-1"/>
    </source>
</evidence>
<dbReference type="Proteomes" id="UP000050761">
    <property type="component" value="Unassembled WGS sequence"/>
</dbReference>
<gene>
    <name evidence="2" type="ORF">HPBE_LOCUS20909</name>
</gene>
<dbReference type="SUPFAM" id="SSF47616">
    <property type="entry name" value="GST C-terminal domain-like"/>
    <property type="match status" value="1"/>
</dbReference>
<name>A0A3P8CU86_HELPZ</name>
<dbReference type="PANTHER" id="PTHR23227:SF83">
    <property type="entry name" value="ENDONUCLEASE_EXONUCLEASE_PHOSPHATASE DOMAIN-CONTAINING PROTEIN"/>
    <property type="match status" value="1"/>
</dbReference>
<protein>
    <submittedName>
        <fullName evidence="4">GST C-terminal domain-containing protein</fullName>
    </submittedName>
</protein>
<reference evidence="4" key="2">
    <citation type="submission" date="2019-09" db="UniProtKB">
        <authorList>
            <consortium name="WormBaseParasite"/>
        </authorList>
    </citation>
    <scope>IDENTIFICATION</scope>
</reference>
<accession>A0A3P8CU86</accession>
<organism evidence="2">
    <name type="scientific">Heligmosomoides polygyrus</name>
    <name type="common">Parasitic roundworm</name>
    <dbReference type="NCBI Taxonomy" id="6339"/>
    <lineage>
        <taxon>Eukaryota</taxon>
        <taxon>Metazoa</taxon>
        <taxon>Ecdysozoa</taxon>
        <taxon>Nematoda</taxon>
        <taxon>Chromadorea</taxon>
        <taxon>Rhabditida</taxon>
        <taxon>Rhabditina</taxon>
        <taxon>Rhabditomorpha</taxon>
        <taxon>Strongyloidea</taxon>
        <taxon>Heligmosomidae</taxon>
        <taxon>Heligmosomoides</taxon>
    </lineage>
</organism>
<reference evidence="2 3" key="1">
    <citation type="submission" date="2018-11" db="EMBL/GenBank/DDBJ databases">
        <authorList>
            <consortium name="Pathogen Informatics"/>
        </authorList>
    </citation>
    <scope>NUCLEOTIDE SEQUENCE [LARGE SCALE GENOMIC DNA]</scope>
</reference>
<dbReference type="InterPro" id="IPR036282">
    <property type="entry name" value="Glutathione-S-Trfase_C_sf"/>
</dbReference>
<dbReference type="InterPro" id="IPR010987">
    <property type="entry name" value="Glutathione-S-Trfase_C-like"/>
</dbReference>